<keyword evidence="2" id="KW-1185">Reference proteome</keyword>
<proteinExistence type="predicted"/>
<evidence type="ECO:0000313" key="1">
    <source>
        <dbReference type="EMBL" id="KAG0421173.1"/>
    </source>
</evidence>
<dbReference type="EMBL" id="JABSTQ010010409">
    <property type="protein sequence ID" value="KAG0421173.1"/>
    <property type="molecule type" value="Genomic_DNA"/>
</dbReference>
<gene>
    <name evidence="1" type="ORF">HPB47_002936</name>
</gene>
<comment type="caution">
    <text evidence="1">The sequence shown here is derived from an EMBL/GenBank/DDBJ whole genome shotgun (WGS) entry which is preliminary data.</text>
</comment>
<dbReference type="Proteomes" id="UP000805193">
    <property type="component" value="Unassembled WGS sequence"/>
</dbReference>
<evidence type="ECO:0000313" key="2">
    <source>
        <dbReference type="Proteomes" id="UP000805193"/>
    </source>
</evidence>
<protein>
    <submittedName>
        <fullName evidence="1">Uncharacterized protein</fullName>
    </submittedName>
</protein>
<name>A0AC60PJV6_IXOPE</name>
<sequence>MGRKKKRAEDYAHDFEGVVWARAFWDPGFVLLFALLVSGQAGFKRHGGNGGWRREEEEEEEDGKDGLVCPKIATRSPGGLS</sequence>
<accession>A0AC60PJV6</accession>
<reference evidence="1 2" key="1">
    <citation type="journal article" date="2020" name="Cell">
        <title>Large-Scale Comparative Analyses of Tick Genomes Elucidate Their Genetic Diversity and Vector Capacities.</title>
        <authorList>
            <consortium name="Tick Genome and Microbiome Consortium (TIGMIC)"/>
            <person name="Jia N."/>
            <person name="Wang J."/>
            <person name="Shi W."/>
            <person name="Du L."/>
            <person name="Sun Y."/>
            <person name="Zhan W."/>
            <person name="Jiang J.F."/>
            <person name="Wang Q."/>
            <person name="Zhang B."/>
            <person name="Ji P."/>
            <person name="Bell-Sakyi L."/>
            <person name="Cui X.M."/>
            <person name="Yuan T.T."/>
            <person name="Jiang B.G."/>
            <person name="Yang W.F."/>
            <person name="Lam T.T."/>
            <person name="Chang Q.C."/>
            <person name="Ding S.J."/>
            <person name="Wang X.J."/>
            <person name="Zhu J.G."/>
            <person name="Ruan X.D."/>
            <person name="Zhao L."/>
            <person name="Wei J.T."/>
            <person name="Ye R.Z."/>
            <person name="Que T.C."/>
            <person name="Du C.H."/>
            <person name="Zhou Y.H."/>
            <person name="Cheng J.X."/>
            <person name="Dai P.F."/>
            <person name="Guo W.B."/>
            <person name="Han X.H."/>
            <person name="Huang E.J."/>
            <person name="Li L.F."/>
            <person name="Wei W."/>
            <person name="Gao Y.C."/>
            <person name="Liu J.Z."/>
            <person name="Shao H.Z."/>
            <person name="Wang X."/>
            <person name="Wang C.C."/>
            <person name="Yang T.C."/>
            <person name="Huo Q.B."/>
            <person name="Li W."/>
            <person name="Chen H.Y."/>
            <person name="Chen S.E."/>
            <person name="Zhou L.G."/>
            <person name="Ni X.B."/>
            <person name="Tian J.H."/>
            <person name="Sheng Y."/>
            <person name="Liu T."/>
            <person name="Pan Y.S."/>
            <person name="Xia L.Y."/>
            <person name="Li J."/>
            <person name="Zhao F."/>
            <person name="Cao W.C."/>
        </authorList>
    </citation>
    <scope>NUCLEOTIDE SEQUENCE [LARGE SCALE GENOMIC DNA]</scope>
    <source>
        <strain evidence="1">Iper-2018</strain>
    </source>
</reference>
<organism evidence="1 2">
    <name type="scientific">Ixodes persulcatus</name>
    <name type="common">Taiga tick</name>
    <dbReference type="NCBI Taxonomy" id="34615"/>
    <lineage>
        <taxon>Eukaryota</taxon>
        <taxon>Metazoa</taxon>
        <taxon>Ecdysozoa</taxon>
        <taxon>Arthropoda</taxon>
        <taxon>Chelicerata</taxon>
        <taxon>Arachnida</taxon>
        <taxon>Acari</taxon>
        <taxon>Parasitiformes</taxon>
        <taxon>Ixodida</taxon>
        <taxon>Ixodoidea</taxon>
        <taxon>Ixodidae</taxon>
        <taxon>Ixodinae</taxon>
        <taxon>Ixodes</taxon>
    </lineage>
</organism>